<dbReference type="InterPro" id="IPR046342">
    <property type="entry name" value="CBS_dom_sf"/>
</dbReference>
<evidence type="ECO:0000256" key="9">
    <source>
        <dbReference type="ARBA" id="ARBA00023303"/>
    </source>
</evidence>
<dbReference type="InterPro" id="IPR050368">
    <property type="entry name" value="ClC-type_chloride_channel"/>
</dbReference>
<dbReference type="GO" id="GO:0034707">
    <property type="term" value="C:chloride channel complex"/>
    <property type="evidence" value="ECO:0007669"/>
    <property type="project" value="UniProtKB-KW"/>
</dbReference>
<evidence type="ECO:0000256" key="3">
    <source>
        <dbReference type="ARBA" id="ARBA00022692"/>
    </source>
</evidence>
<comment type="caution">
    <text evidence="11">The sequence shown here is derived from an EMBL/GenBank/DDBJ whole genome shotgun (WGS) entry which is preliminary data.</text>
</comment>
<comment type="subcellular location">
    <subcellularLocation>
        <location evidence="1">Membrane</location>
        <topology evidence="1">Multi-pass membrane protein</topology>
    </subcellularLocation>
</comment>
<dbReference type="GO" id="GO:0005254">
    <property type="term" value="F:chloride channel activity"/>
    <property type="evidence" value="ECO:0007669"/>
    <property type="project" value="UniProtKB-KW"/>
</dbReference>
<keyword evidence="6" id="KW-0472">Membrane</keyword>
<keyword evidence="9" id="KW-0407">Ion channel</keyword>
<evidence type="ECO:0000256" key="2">
    <source>
        <dbReference type="ARBA" id="ARBA00022448"/>
    </source>
</evidence>
<dbReference type="Proteomes" id="UP000256269">
    <property type="component" value="Unassembled WGS sequence"/>
</dbReference>
<protein>
    <submittedName>
        <fullName evidence="11">Deazaflavin-dependent oxidoreductase (Nitroreductase family)</fullName>
    </submittedName>
</protein>
<dbReference type="Gene3D" id="2.30.110.10">
    <property type="entry name" value="Electron Transport, Fmn-binding Protein, Chain A"/>
    <property type="match status" value="1"/>
</dbReference>
<dbReference type="EMBL" id="QUNO01000006">
    <property type="protein sequence ID" value="REH46997.1"/>
    <property type="molecule type" value="Genomic_DNA"/>
</dbReference>
<name>A0A3E0HKQ5_9PSEU</name>
<organism evidence="11 12">
    <name type="scientific">Kutzneria buriramensis</name>
    <dbReference type="NCBI Taxonomy" id="1045776"/>
    <lineage>
        <taxon>Bacteria</taxon>
        <taxon>Bacillati</taxon>
        <taxon>Actinomycetota</taxon>
        <taxon>Actinomycetes</taxon>
        <taxon>Pseudonocardiales</taxon>
        <taxon>Pseudonocardiaceae</taxon>
        <taxon>Kutzneria</taxon>
    </lineage>
</organism>
<evidence type="ECO:0000256" key="5">
    <source>
        <dbReference type="ARBA" id="ARBA00023065"/>
    </source>
</evidence>
<keyword evidence="2" id="KW-0813">Transport</keyword>
<dbReference type="Pfam" id="PF04075">
    <property type="entry name" value="F420H2_quin_red"/>
    <property type="match status" value="1"/>
</dbReference>
<dbReference type="Pfam" id="PF00654">
    <property type="entry name" value="Voltage_CLC"/>
    <property type="match status" value="1"/>
</dbReference>
<dbReference type="InterPro" id="IPR014743">
    <property type="entry name" value="Cl-channel_core"/>
</dbReference>
<keyword evidence="8" id="KW-0868">Chloride</keyword>
<dbReference type="SUPFAM" id="SSF81340">
    <property type="entry name" value="Clc chloride channel"/>
    <property type="match status" value="1"/>
</dbReference>
<dbReference type="AlphaFoldDB" id="A0A3E0HKQ5"/>
<dbReference type="GO" id="GO:0016491">
    <property type="term" value="F:oxidoreductase activity"/>
    <property type="evidence" value="ECO:0007669"/>
    <property type="project" value="InterPro"/>
</dbReference>
<dbReference type="InterPro" id="IPR012349">
    <property type="entry name" value="Split_barrel_FMN-bd"/>
</dbReference>
<keyword evidence="4" id="KW-1133">Transmembrane helix</keyword>
<proteinExistence type="predicted"/>
<evidence type="ECO:0000313" key="12">
    <source>
        <dbReference type="Proteomes" id="UP000256269"/>
    </source>
</evidence>
<evidence type="ECO:0000256" key="1">
    <source>
        <dbReference type="ARBA" id="ARBA00004141"/>
    </source>
</evidence>
<evidence type="ECO:0000256" key="7">
    <source>
        <dbReference type="ARBA" id="ARBA00023173"/>
    </source>
</evidence>
<gene>
    <name evidence="11" type="ORF">BCF44_106161</name>
</gene>
<accession>A0A3E0HKQ5</accession>
<keyword evidence="12" id="KW-1185">Reference proteome</keyword>
<keyword evidence="5" id="KW-0406">Ion transport</keyword>
<dbReference type="NCBIfam" id="TIGR00026">
    <property type="entry name" value="hi_GC_TIGR00026"/>
    <property type="match status" value="1"/>
</dbReference>
<dbReference type="PANTHER" id="PTHR43427">
    <property type="entry name" value="CHLORIDE CHANNEL PROTEIN CLC-E"/>
    <property type="match status" value="1"/>
</dbReference>
<dbReference type="InterPro" id="IPR004378">
    <property type="entry name" value="F420H2_quin_Rdtase"/>
</dbReference>
<keyword evidence="7" id="KW-0869">Chloride channel</keyword>
<evidence type="ECO:0000256" key="4">
    <source>
        <dbReference type="ARBA" id="ARBA00022989"/>
    </source>
</evidence>
<keyword evidence="3" id="KW-0812">Transmembrane</keyword>
<evidence type="ECO:0000256" key="6">
    <source>
        <dbReference type="ARBA" id="ARBA00023136"/>
    </source>
</evidence>
<evidence type="ECO:0000256" key="8">
    <source>
        <dbReference type="ARBA" id="ARBA00023214"/>
    </source>
</evidence>
<sequence length="355" mass="38773">MGAALAGAARAPITAVIVLFELTGEYTIILPLMAAIVIATLASRTLSRDSIYTLKLRRRGIDLGARPEPALLAGRTVEAVVEALPEPLDEKTDLRTAAYALALSGHGILPVVGADGRYHGCVTARAVAEALGDEESHDHTVATWPNCRPSHLHIAAARRAGGLSQRTGHRAAGARRGGDRVGRVAHAPVPAQRPQRRFRGERGMKLVERKPTDMLRAVLRAPIWFYRNGFGWLFGHSLAYIVHIGRKSGLRREVVAEVVRHNPSVPEIVVIAAWGREPDWYRNLKAAPAAEIRFSGLRWEDPSHRFLGTADTLAVLRDYRRAHSHAWKGIAPILGFPVDLDTEAVPDAHAIAFTR</sequence>
<dbReference type="InterPro" id="IPR001807">
    <property type="entry name" value="ClC"/>
</dbReference>
<dbReference type="SUPFAM" id="SSF54631">
    <property type="entry name" value="CBS-domain pair"/>
    <property type="match status" value="1"/>
</dbReference>
<reference evidence="11 12" key="1">
    <citation type="submission" date="2018-08" db="EMBL/GenBank/DDBJ databases">
        <title>Genomic Encyclopedia of Archaeal and Bacterial Type Strains, Phase II (KMG-II): from individual species to whole genera.</title>
        <authorList>
            <person name="Goeker M."/>
        </authorList>
    </citation>
    <scope>NUCLEOTIDE SEQUENCE [LARGE SCALE GENOMIC DNA]</scope>
    <source>
        <strain evidence="11 12">DSM 45791</strain>
    </source>
</reference>
<evidence type="ECO:0000256" key="10">
    <source>
        <dbReference type="SAM" id="MobiDB-lite"/>
    </source>
</evidence>
<dbReference type="PANTHER" id="PTHR43427:SF6">
    <property type="entry name" value="CHLORIDE CHANNEL PROTEIN CLC-E"/>
    <property type="match status" value="1"/>
</dbReference>
<evidence type="ECO:0000313" key="11">
    <source>
        <dbReference type="EMBL" id="REH46997.1"/>
    </source>
</evidence>
<dbReference type="Gene3D" id="1.10.3080.10">
    <property type="entry name" value="Clc chloride channel"/>
    <property type="match status" value="1"/>
</dbReference>
<feature type="region of interest" description="Disordered" evidence="10">
    <location>
        <begin position="159"/>
        <end position="180"/>
    </location>
</feature>